<dbReference type="Pfam" id="PF00440">
    <property type="entry name" value="TetR_N"/>
    <property type="match status" value="1"/>
</dbReference>
<dbReference type="InterPro" id="IPR001647">
    <property type="entry name" value="HTH_TetR"/>
</dbReference>
<keyword evidence="1 2" id="KW-0238">DNA-binding</keyword>
<dbReference type="PANTHER" id="PTHR43479">
    <property type="entry name" value="ACREF/ENVCD OPERON REPRESSOR-RELATED"/>
    <property type="match status" value="1"/>
</dbReference>
<feature type="compositionally biased region" description="Polar residues" evidence="3">
    <location>
        <begin position="209"/>
        <end position="222"/>
    </location>
</feature>
<dbReference type="RefSeq" id="WP_113917839.1">
    <property type="nucleotide sequence ID" value="NZ_QNSE01000012.1"/>
</dbReference>
<feature type="DNA-binding region" description="H-T-H motif" evidence="2">
    <location>
        <begin position="39"/>
        <end position="58"/>
    </location>
</feature>
<reference evidence="5 6" key="1">
    <citation type="submission" date="2018-06" db="EMBL/GenBank/DDBJ databases">
        <title>Genomic Encyclopedia of Type Strains, Phase III (KMG-III): the genomes of soil and plant-associated and newly described type strains.</title>
        <authorList>
            <person name="Whitman W."/>
        </authorList>
    </citation>
    <scope>NUCLEOTIDE SEQUENCE [LARGE SCALE GENOMIC DNA]</scope>
    <source>
        <strain evidence="5 6">CECT 7377</strain>
    </source>
</reference>
<dbReference type="AlphaFoldDB" id="A0A366IZ30"/>
<feature type="domain" description="HTH tetR-type" evidence="4">
    <location>
        <begin position="16"/>
        <end position="76"/>
    </location>
</feature>
<evidence type="ECO:0000256" key="3">
    <source>
        <dbReference type="SAM" id="MobiDB-lite"/>
    </source>
</evidence>
<dbReference type="GO" id="GO:0003677">
    <property type="term" value="F:DNA binding"/>
    <property type="evidence" value="ECO:0007669"/>
    <property type="project" value="UniProtKB-UniRule"/>
</dbReference>
<sequence length="230" mass="25879">MTTKMGRPKQSDSKQESARANLIEAAKLCFSTYGFDKISTRKIALKAGVDAAMIRYYFGSKAGLFEAIIQETLAPVIEQFQADIDPDTPPNPLLLMQTYYRMIAANPMLPKLMLHVLSQQDNPQVFTILTGVIDNLLKRSEKWIEAFKQQEQINPNLNPAWIRLSFVSLMIFPVLAPKYLQDQLGVELKEDWLLGLADHNQTLLEQGLFTSPSMPSANPTQDKPNKGKPL</sequence>
<dbReference type="InterPro" id="IPR050624">
    <property type="entry name" value="HTH-type_Tx_Regulator"/>
</dbReference>
<evidence type="ECO:0000256" key="2">
    <source>
        <dbReference type="PROSITE-ProRule" id="PRU00335"/>
    </source>
</evidence>
<evidence type="ECO:0000256" key="1">
    <source>
        <dbReference type="ARBA" id="ARBA00023125"/>
    </source>
</evidence>
<accession>A0A366IZ30</accession>
<dbReference type="PROSITE" id="PS50977">
    <property type="entry name" value="HTH_TETR_2"/>
    <property type="match status" value="1"/>
</dbReference>
<dbReference type="SUPFAM" id="SSF46689">
    <property type="entry name" value="Homeodomain-like"/>
    <property type="match status" value="1"/>
</dbReference>
<dbReference type="PRINTS" id="PR00455">
    <property type="entry name" value="HTHTETR"/>
</dbReference>
<dbReference type="EMBL" id="QNSE01000012">
    <property type="protein sequence ID" value="RBP80066.1"/>
    <property type="molecule type" value="Genomic_DNA"/>
</dbReference>
<evidence type="ECO:0000259" key="4">
    <source>
        <dbReference type="PROSITE" id="PS50977"/>
    </source>
</evidence>
<evidence type="ECO:0000313" key="5">
    <source>
        <dbReference type="EMBL" id="RBP80066.1"/>
    </source>
</evidence>
<dbReference type="OrthoDB" id="2356263at2"/>
<proteinExistence type="predicted"/>
<feature type="region of interest" description="Disordered" evidence="3">
    <location>
        <begin position="209"/>
        <end position="230"/>
    </location>
</feature>
<protein>
    <submittedName>
        <fullName evidence="5">TetR family transcriptional regulator</fullName>
    </submittedName>
</protein>
<comment type="caution">
    <text evidence="5">The sequence shown here is derived from an EMBL/GenBank/DDBJ whole genome shotgun (WGS) entry which is preliminary data.</text>
</comment>
<dbReference type="Gene3D" id="1.10.357.10">
    <property type="entry name" value="Tetracycline Repressor, domain 2"/>
    <property type="match status" value="1"/>
</dbReference>
<name>A0A366IZ30_9GAMM</name>
<organism evidence="5 6">
    <name type="scientific">Marinomonas rhizomae</name>
    <dbReference type="NCBI Taxonomy" id="491948"/>
    <lineage>
        <taxon>Bacteria</taxon>
        <taxon>Pseudomonadati</taxon>
        <taxon>Pseudomonadota</taxon>
        <taxon>Gammaproteobacteria</taxon>
        <taxon>Oceanospirillales</taxon>
        <taxon>Oceanospirillaceae</taxon>
        <taxon>Marinomonas</taxon>
    </lineage>
</organism>
<gene>
    <name evidence="5" type="ORF">DFP80_112122</name>
</gene>
<dbReference type="Proteomes" id="UP000252792">
    <property type="component" value="Unassembled WGS sequence"/>
</dbReference>
<dbReference type="PANTHER" id="PTHR43479:SF11">
    <property type="entry name" value="ACREF_ENVCD OPERON REPRESSOR-RELATED"/>
    <property type="match status" value="1"/>
</dbReference>
<keyword evidence="6" id="KW-1185">Reference proteome</keyword>
<dbReference type="InterPro" id="IPR009057">
    <property type="entry name" value="Homeodomain-like_sf"/>
</dbReference>
<evidence type="ECO:0000313" key="6">
    <source>
        <dbReference type="Proteomes" id="UP000252792"/>
    </source>
</evidence>